<dbReference type="PROSITE" id="PS00107">
    <property type="entry name" value="PROTEIN_KINASE_ATP"/>
    <property type="match status" value="1"/>
</dbReference>
<keyword evidence="2 6" id="KW-0547">Nucleotide-binding</keyword>
<dbReference type="InParanoid" id="K0KJC0"/>
<organism evidence="10 11">
    <name type="scientific">Wickerhamomyces ciferrii (strain ATCC 14091 / BCRC 22168 / CBS 111 / JCM 3599 / NBRC 0793 / NRRL Y-1031 F-60-10)</name>
    <name type="common">Yeast</name>
    <name type="synonym">Pichia ciferrii</name>
    <dbReference type="NCBI Taxonomy" id="1206466"/>
    <lineage>
        <taxon>Eukaryota</taxon>
        <taxon>Fungi</taxon>
        <taxon>Dikarya</taxon>
        <taxon>Ascomycota</taxon>
        <taxon>Saccharomycotina</taxon>
        <taxon>Saccharomycetes</taxon>
        <taxon>Phaffomycetales</taxon>
        <taxon>Wickerhamomycetaceae</taxon>
        <taxon>Wickerhamomyces</taxon>
    </lineage>
</organism>
<dbReference type="InterPro" id="IPR050339">
    <property type="entry name" value="CC_SR_Kinase"/>
</dbReference>
<evidence type="ECO:0000256" key="3">
    <source>
        <dbReference type="ARBA" id="ARBA00022777"/>
    </source>
</evidence>
<dbReference type="PROSITE" id="PS50011">
    <property type="entry name" value="PROTEIN_KINASE_DOM"/>
    <property type="match status" value="1"/>
</dbReference>
<evidence type="ECO:0000256" key="1">
    <source>
        <dbReference type="ARBA" id="ARBA00022679"/>
    </source>
</evidence>
<evidence type="ECO:0000256" key="4">
    <source>
        <dbReference type="ARBA" id="ARBA00022840"/>
    </source>
</evidence>
<protein>
    <recommendedName>
        <fullName evidence="9">Protein kinase domain-containing protein</fullName>
    </recommendedName>
</protein>
<keyword evidence="3" id="KW-0418">Kinase</keyword>
<dbReference type="PROSITE" id="PS00108">
    <property type="entry name" value="PROTEIN_KINASE_ST"/>
    <property type="match status" value="1"/>
</dbReference>
<dbReference type="STRING" id="1206466.K0KJC0"/>
<dbReference type="Gene3D" id="1.10.510.10">
    <property type="entry name" value="Transferase(Phosphotransferase) domain 1"/>
    <property type="match status" value="1"/>
</dbReference>
<dbReference type="GO" id="GO:0005524">
    <property type="term" value="F:ATP binding"/>
    <property type="evidence" value="ECO:0007669"/>
    <property type="project" value="UniProtKB-UniRule"/>
</dbReference>
<dbReference type="InterPro" id="IPR017441">
    <property type="entry name" value="Protein_kinase_ATP_BS"/>
</dbReference>
<evidence type="ECO:0000256" key="2">
    <source>
        <dbReference type="ARBA" id="ARBA00022741"/>
    </source>
</evidence>
<keyword evidence="4 6" id="KW-0067">ATP-binding</keyword>
<feature type="region of interest" description="Disordered" evidence="8">
    <location>
        <begin position="46"/>
        <end position="77"/>
    </location>
</feature>
<dbReference type="InterPro" id="IPR008271">
    <property type="entry name" value="Ser/Thr_kinase_AS"/>
</dbReference>
<keyword evidence="11" id="KW-1185">Reference proteome</keyword>
<dbReference type="AlphaFoldDB" id="K0KJC0"/>
<dbReference type="SUPFAM" id="SSF56112">
    <property type="entry name" value="Protein kinase-like (PK-like)"/>
    <property type="match status" value="1"/>
</dbReference>
<keyword evidence="1" id="KW-0808">Transferase</keyword>
<proteinExistence type="inferred from homology"/>
<feature type="region of interest" description="Disordered" evidence="8">
    <location>
        <begin position="1"/>
        <end position="20"/>
    </location>
</feature>
<dbReference type="SMART" id="SM00220">
    <property type="entry name" value="S_TKc"/>
    <property type="match status" value="1"/>
</dbReference>
<reference evidence="10 11" key="1">
    <citation type="journal article" date="2012" name="Eukaryot. Cell">
        <title>Draft genome sequence of Wickerhamomyces ciferrii NRRL Y-1031 F-60-10.</title>
        <authorList>
            <person name="Schneider J."/>
            <person name="Andrea H."/>
            <person name="Blom J."/>
            <person name="Jaenicke S."/>
            <person name="Ruckert C."/>
            <person name="Schorsch C."/>
            <person name="Szczepanowski R."/>
            <person name="Farwick M."/>
            <person name="Goesmann A."/>
            <person name="Puhler A."/>
            <person name="Schaffer S."/>
            <person name="Tauch A."/>
            <person name="Kohler T."/>
            <person name="Brinkrolf K."/>
        </authorList>
    </citation>
    <scope>NUCLEOTIDE SEQUENCE [LARGE SCALE GENOMIC DNA]</scope>
    <source>
        <strain evidence="11">ATCC 14091 / BCRC 22168 / CBS 111 / JCM 3599 / NBRC 0793 / NRRL Y-1031 F-60-10</strain>
    </source>
</reference>
<dbReference type="EMBL" id="CAIF01000190">
    <property type="protein sequence ID" value="CCH45325.1"/>
    <property type="molecule type" value="Genomic_DNA"/>
</dbReference>
<dbReference type="InterPro" id="IPR011009">
    <property type="entry name" value="Kinase-like_dom_sf"/>
</dbReference>
<feature type="compositionally biased region" description="Low complexity" evidence="8">
    <location>
        <begin position="63"/>
        <end position="72"/>
    </location>
</feature>
<dbReference type="InterPro" id="IPR000719">
    <property type="entry name" value="Prot_kinase_dom"/>
</dbReference>
<evidence type="ECO:0000313" key="10">
    <source>
        <dbReference type="EMBL" id="CCH45325.1"/>
    </source>
</evidence>
<dbReference type="Proteomes" id="UP000009328">
    <property type="component" value="Unassembled WGS sequence"/>
</dbReference>
<evidence type="ECO:0000256" key="8">
    <source>
        <dbReference type="SAM" id="MobiDB-lite"/>
    </source>
</evidence>
<dbReference type="Pfam" id="PF00069">
    <property type="entry name" value="Pkinase"/>
    <property type="match status" value="1"/>
</dbReference>
<evidence type="ECO:0000256" key="6">
    <source>
        <dbReference type="PROSITE-ProRule" id="PRU10141"/>
    </source>
</evidence>
<dbReference type="PANTHER" id="PTHR11042">
    <property type="entry name" value="EUKARYOTIC TRANSLATION INITIATION FACTOR 2-ALPHA KINASE EIF2-ALPHA KINASE -RELATED"/>
    <property type="match status" value="1"/>
</dbReference>
<accession>K0KJC0</accession>
<dbReference type="GO" id="GO:0004674">
    <property type="term" value="F:protein serine/threonine kinase activity"/>
    <property type="evidence" value="ECO:0007669"/>
    <property type="project" value="UniProtKB-KW"/>
</dbReference>
<evidence type="ECO:0000256" key="5">
    <source>
        <dbReference type="ARBA" id="ARBA00037982"/>
    </source>
</evidence>
<name>K0KJC0_WICCF</name>
<dbReference type="FunCoup" id="K0KJC0">
    <property type="interactions" value="261"/>
</dbReference>
<evidence type="ECO:0000256" key="7">
    <source>
        <dbReference type="RuleBase" id="RU000304"/>
    </source>
</evidence>
<dbReference type="GO" id="GO:0005634">
    <property type="term" value="C:nucleus"/>
    <property type="evidence" value="ECO:0007669"/>
    <property type="project" value="TreeGrafter"/>
</dbReference>
<comment type="similarity">
    <text evidence="5">Belongs to the protein kinase superfamily. Ser/Thr protein kinase family. GCN2 subfamily.</text>
</comment>
<keyword evidence="7" id="KW-0723">Serine/threonine-protein kinase</keyword>
<feature type="binding site" evidence="6">
    <location>
        <position position="191"/>
    </location>
    <ligand>
        <name>ATP</name>
        <dbReference type="ChEBI" id="CHEBI:30616"/>
    </ligand>
</feature>
<evidence type="ECO:0000259" key="9">
    <source>
        <dbReference type="PROSITE" id="PS50011"/>
    </source>
</evidence>
<dbReference type="HOGENOM" id="CLU_594759_0_0_1"/>
<sequence length="460" mass="52018">MFRTPPLKSSNQFETPAKQVISSSVGDSEVIDGDYHKVHINTEYNQNKSYLPTPKTPITPHDTSLSRSASTASKKRSLSINTSNDFQYFKNNQNYPMTTTSPLSSPVSIFSNESSVLSATSPHLVSDSTSPHLKYLPSSSLYSDSEIAHELEDFIIDPSFKFLVANDQIIGKGSFSTVLKSKFNNKDYAIKIPSKLKSCKPIYKEALNYKIITSYLQLHEFSLDEFPILNVFGLTYLTRADYHRIRLNENLPCLVSSCLSSNLEVLIKDSFQNKQNKECLHIGNDLWWKLAKQLIMGLIAFKDCDMLHLDLKTSNILFDSESENFKIADLTSAGLFDDVVKEFHERLNSGFSMDYTLQYAAPEILNKPKDPPNYQTDLYSIGLILLTAAIGDEPYSQVLSESRSNFIYLTECIKKNKVIDIITGEQWEILRSNPLAYKLIKSILIDRVDLQEVVGFLSEV</sequence>
<dbReference type="eggNOG" id="ENOG502RW7G">
    <property type="taxonomic scope" value="Eukaryota"/>
</dbReference>
<dbReference type="GO" id="GO:0005737">
    <property type="term" value="C:cytoplasm"/>
    <property type="evidence" value="ECO:0007669"/>
    <property type="project" value="TreeGrafter"/>
</dbReference>
<comment type="caution">
    <text evidence="10">The sequence shown here is derived from an EMBL/GenBank/DDBJ whole genome shotgun (WGS) entry which is preliminary data.</text>
</comment>
<feature type="domain" description="Protein kinase" evidence="9">
    <location>
        <begin position="164"/>
        <end position="460"/>
    </location>
</feature>
<feature type="compositionally biased region" description="Polar residues" evidence="8">
    <location>
        <begin position="7"/>
        <end position="20"/>
    </location>
</feature>
<gene>
    <name evidence="10" type="ORF">BN7_4907</name>
</gene>
<evidence type="ECO:0000313" key="11">
    <source>
        <dbReference type="Proteomes" id="UP000009328"/>
    </source>
</evidence>